<reference evidence="2 3" key="1">
    <citation type="submission" date="2017-03" db="EMBL/GenBank/DDBJ databases">
        <authorList>
            <person name="Afonso C.L."/>
            <person name="Miller P.J."/>
            <person name="Scott M.A."/>
            <person name="Spackman E."/>
            <person name="Goraichik I."/>
            <person name="Dimitrov K.M."/>
            <person name="Suarez D.L."/>
            <person name="Swayne D.E."/>
        </authorList>
    </citation>
    <scope>NUCLEOTIDE SEQUENCE [LARGE SCALE GENOMIC DNA]</scope>
    <source>
        <strain evidence="2 3">CECT 7751</strain>
    </source>
</reference>
<sequence length="85" mass="9473">MKPMGSLTEHYWLVQRMAKALGCDTAQAVEEGRLDPQEWAEMVTRCRGCQVTCACRDWLARAELEEAPRAEAIGGCENALVFAEL</sequence>
<dbReference type="RefSeq" id="WP_085887812.1">
    <property type="nucleotide sequence ID" value="NZ_FWFN01000003.1"/>
</dbReference>
<dbReference type="OrthoDB" id="7689275at2"/>
<evidence type="ECO:0000313" key="2">
    <source>
        <dbReference type="EMBL" id="SLN41759.1"/>
    </source>
</evidence>
<keyword evidence="3" id="KW-1185">Reference proteome</keyword>
<dbReference type="EMBL" id="FWFN01000003">
    <property type="protein sequence ID" value="SLN41759.1"/>
    <property type="molecule type" value="Genomic_DNA"/>
</dbReference>
<proteinExistence type="predicted"/>
<feature type="domain" description="DUF6455" evidence="1">
    <location>
        <begin position="1"/>
        <end position="85"/>
    </location>
</feature>
<organism evidence="2 3">
    <name type="scientific">Pseudooceanicola marinus</name>
    <dbReference type="NCBI Taxonomy" id="396013"/>
    <lineage>
        <taxon>Bacteria</taxon>
        <taxon>Pseudomonadati</taxon>
        <taxon>Pseudomonadota</taxon>
        <taxon>Alphaproteobacteria</taxon>
        <taxon>Rhodobacterales</taxon>
        <taxon>Paracoccaceae</taxon>
        <taxon>Pseudooceanicola</taxon>
    </lineage>
</organism>
<dbReference type="Proteomes" id="UP000193963">
    <property type="component" value="Unassembled WGS sequence"/>
</dbReference>
<accession>A0A1X6Z5R2</accession>
<evidence type="ECO:0000259" key="1">
    <source>
        <dbReference type="Pfam" id="PF20056"/>
    </source>
</evidence>
<gene>
    <name evidence="2" type="ORF">PSM7751_01941</name>
</gene>
<evidence type="ECO:0000313" key="3">
    <source>
        <dbReference type="Proteomes" id="UP000193963"/>
    </source>
</evidence>
<protein>
    <recommendedName>
        <fullName evidence="1">DUF6455 domain-containing protein</fullName>
    </recommendedName>
</protein>
<dbReference type="Pfam" id="PF20056">
    <property type="entry name" value="DUF6455"/>
    <property type="match status" value="1"/>
</dbReference>
<dbReference type="AlphaFoldDB" id="A0A1X6Z5R2"/>
<dbReference type="InterPro" id="IPR045601">
    <property type="entry name" value="DUF6455"/>
</dbReference>
<name>A0A1X6Z5R2_9RHOB</name>